<accession>A0A5C6F142</accession>
<keyword evidence="1" id="KW-0812">Transmembrane</keyword>
<protein>
    <submittedName>
        <fullName evidence="3">Leader peptidase PppA</fullName>
    </submittedName>
</protein>
<feature type="transmembrane region" description="Helical" evidence="1">
    <location>
        <begin position="307"/>
        <end position="336"/>
    </location>
</feature>
<feature type="transmembrane region" description="Helical" evidence="1">
    <location>
        <begin position="270"/>
        <end position="287"/>
    </location>
</feature>
<feature type="transmembrane region" description="Helical" evidence="1">
    <location>
        <begin position="56"/>
        <end position="73"/>
    </location>
</feature>
<dbReference type="GO" id="GO:0005886">
    <property type="term" value="C:plasma membrane"/>
    <property type="evidence" value="ECO:0007669"/>
    <property type="project" value="TreeGrafter"/>
</dbReference>
<feature type="transmembrane region" description="Helical" evidence="1">
    <location>
        <begin position="146"/>
        <end position="165"/>
    </location>
</feature>
<feature type="domain" description="Prepilin peptidase A24 N-terminal" evidence="2">
    <location>
        <begin position="206"/>
        <end position="286"/>
    </location>
</feature>
<feature type="transmembrane region" description="Helical" evidence="1">
    <location>
        <begin position="387"/>
        <end position="408"/>
    </location>
</feature>
<dbReference type="InterPro" id="IPR010627">
    <property type="entry name" value="Prepilin_pept_A24_N"/>
</dbReference>
<reference evidence="3 4" key="1">
    <citation type="submission" date="2019-02" db="EMBL/GenBank/DDBJ databases">
        <title>Deep-cultivation of Planctomycetes and their phenomic and genomic characterization uncovers novel biology.</title>
        <authorList>
            <person name="Wiegand S."/>
            <person name="Jogler M."/>
            <person name="Boedeker C."/>
            <person name="Pinto D."/>
            <person name="Vollmers J."/>
            <person name="Rivas-Marin E."/>
            <person name="Kohn T."/>
            <person name="Peeters S.H."/>
            <person name="Heuer A."/>
            <person name="Rast P."/>
            <person name="Oberbeckmann S."/>
            <person name="Bunk B."/>
            <person name="Jeske O."/>
            <person name="Meyerdierks A."/>
            <person name="Storesund J.E."/>
            <person name="Kallscheuer N."/>
            <person name="Luecker S."/>
            <person name="Lage O.M."/>
            <person name="Pohl T."/>
            <person name="Merkel B.J."/>
            <person name="Hornburger P."/>
            <person name="Mueller R.-W."/>
            <person name="Bruemmer F."/>
            <person name="Labrenz M."/>
            <person name="Spormann A.M."/>
            <person name="Op Den Camp H."/>
            <person name="Overmann J."/>
            <person name="Amann R."/>
            <person name="Jetten M.S.M."/>
            <person name="Mascher T."/>
            <person name="Medema M.H."/>
            <person name="Devos D.P."/>
            <person name="Kaster A.-K."/>
            <person name="Ovreas L."/>
            <person name="Rohde M."/>
            <person name="Galperin M.Y."/>
            <person name="Jogler C."/>
        </authorList>
    </citation>
    <scope>NUCLEOTIDE SEQUENCE [LARGE SCALE GENOMIC DNA]</scope>
    <source>
        <strain evidence="3 4">Poly51</strain>
    </source>
</reference>
<dbReference type="AlphaFoldDB" id="A0A5C6F142"/>
<dbReference type="PANTHER" id="PTHR30487">
    <property type="entry name" value="TYPE 4 PREPILIN-LIKE PROTEINS LEADER PEPTIDE-PROCESSING ENZYME"/>
    <property type="match status" value="1"/>
</dbReference>
<dbReference type="OrthoDB" id="9789291at2"/>
<gene>
    <name evidence="3" type="primary">pppA_2</name>
    <name evidence="3" type="ORF">Poly51_34840</name>
</gene>
<dbReference type="PANTHER" id="PTHR30487:SF0">
    <property type="entry name" value="PREPILIN LEADER PEPTIDASE_N-METHYLTRANSFERASE-RELATED"/>
    <property type="match status" value="1"/>
</dbReference>
<feature type="transmembrane region" description="Helical" evidence="1">
    <location>
        <begin position="110"/>
        <end position="134"/>
    </location>
</feature>
<dbReference type="EMBL" id="SJPW01000004">
    <property type="protein sequence ID" value="TWU54765.1"/>
    <property type="molecule type" value="Genomic_DNA"/>
</dbReference>
<evidence type="ECO:0000256" key="1">
    <source>
        <dbReference type="SAM" id="Phobius"/>
    </source>
</evidence>
<organism evidence="3 4">
    <name type="scientific">Rubripirellula tenax</name>
    <dbReference type="NCBI Taxonomy" id="2528015"/>
    <lineage>
        <taxon>Bacteria</taxon>
        <taxon>Pseudomonadati</taxon>
        <taxon>Planctomycetota</taxon>
        <taxon>Planctomycetia</taxon>
        <taxon>Pirellulales</taxon>
        <taxon>Pirellulaceae</taxon>
        <taxon>Rubripirellula</taxon>
    </lineage>
</organism>
<dbReference type="Pfam" id="PF06750">
    <property type="entry name" value="A24_N_bact"/>
    <property type="match status" value="1"/>
</dbReference>
<feature type="transmembrane region" description="Helical" evidence="1">
    <location>
        <begin position="429"/>
        <end position="452"/>
    </location>
</feature>
<keyword evidence="1" id="KW-1133">Transmembrane helix</keyword>
<dbReference type="GO" id="GO:0006465">
    <property type="term" value="P:signal peptide processing"/>
    <property type="evidence" value="ECO:0007669"/>
    <property type="project" value="TreeGrafter"/>
</dbReference>
<keyword evidence="1" id="KW-0472">Membrane</keyword>
<dbReference type="InterPro" id="IPR050882">
    <property type="entry name" value="Prepilin_peptidase/N-MTase"/>
</dbReference>
<evidence type="ECO:0000313" key="4">
    <source>
        <dbReference type="Proteomes" id="UP000318288"/>
    </source>
</evidence>
<evidence type="ECO:0000313" key="3">
    <source>
        <dbReference type="EMBL" id="TWU54765.1"/>
    </source>
</evidence>
<sequence>MLGQAFRVPAMFSDPSLTNSSDPLADSLFGEYARMLLIGTAGCSAIASAVRIGVDSGSLMLVLGNVLALASLVSSRFPSAVRLTVLVCFAVLLSWTTIQQDTPDRWSSPMVFFSPAVLLASLVILAVRECVAIVRVQSLRVSFRSGAVMIGIAGVLVYMIVLPSIDAFLEQYRDRPSSYTIEELTALEQLRIRSAKFAVFAIFTYFGACVASFINVVAASAPRGESIALRSSACPKCETPIRRTDNLPIFSYLNLGGRCRACAADIPIRYFWVELIGAAIFGLLFLYELVTGAANVPGAPHYHYAGILWIILYTKWPVIGLYLYHVAMFSCLLMLALMDVDRLRCPKWLARSMVIVLATLPIAFTGLQPVAFDAQIPIALSQAMPTWLVQAVTSVLGGITGWALAILVQRFASKRIQRRKTSLSLAAALVGITLGWQATVTIALFCLIAASLLTLLSRWNGAKIQWSATSMLFTIAMLHQPAWKWLAALW</sequence>
<dbReference type="Proteomes" id="UP000318288">
    <property type="component" value="Unassembled WGS sequence"/>
</dbReference>
<keyword evidence="4" id="KW-1185">Reference proteome</keyword>
<feature type="transmembrane region" description="Helical" evidence="1">
    <location>
        <begin position="197"/>
        <end position="221"/>
    </location>
</feature>
<proteinExistence type="predicted"/>
<name>A0A5C6F142_9BACT</name>
<feature type="transmembrane region" description="Helical" evidence="1">
    <location>
        <begin position="348"/>
        <end position="367"/>
    </location>
</feature>
<dbReference type="GO" id="GO:0004190">
    <property type="term" value="F:aspartic-type endopeptidase activity"/>
    <property type="evidence" value="ECO:0007669"/>
    <property type="project" value="TreeGrafter"/>
</dbReference>
<evidence type="ECO:0000259" key="2">
    <source>
        <dbReference type="Pfam" id="PF06750"/>
    </source>
</evidence>
<comment type="caution">
    <text evidence="3">The sequence shown here is derived from an EMBL/GenBank/DDBJ whole genome shotgun (WGS) entry which is preliminary data.</text>
</comment>
<feature type="transmembrane region" description="Helical" evidence="1">
    <location>
        <begin position="80"/>
        <end position="98"/>
    </location>
</feature>